<dbReference type="InterPro" id="IPR002078">
    <property type="entry name" value="Sigma_54_int"/>
</dbReference>
<dbReference type="Gene3D" id="3.40.50.2300">
    <property type="match status" value="1"/>
</dbReference>
<evidence type="ECO:0000259" key="8">
    <source>
        <dbReference type="PROSITE" id="PS50110"/>
    </source>
</evidence>
<feature type="domain" description="Sigma-54 factor interaction" evidence="7">
    <location>
        <begin position="150"/>
        <end position="380"/>
    </location>
</feature>
<dbReference type="SMART" id="SM00382">
    <property type="entry name" value="AAA"/>
    <property type="match status" value="1"/>
</dbReference>
<dbReference type="GO" id="GO:0006355">
    <property type="term" value="P:regulation of DNA-templated transcription"/>
    <property type="evidence" value="ECO:0007669"/>
    <property type="project" value="InterPro"/>
</dbReference>
<keyword evidence="2" id="KW-0067">ATP-binding</keyword>
<evidence type="ECO:0000256" key="3">
    <source>
        <dbReference type="ARBA" id="ARBA00023015"/>
    </source>
</evidence>
<protein>
    <submittedName>
        <fullName evidence="9">DNA-binding response regulator</fullName>
    </submittedName>
</protein>
<dbReference type="InterPro" id="IPR011006">
    <property type="entry name" value="CheY-like_superfamily"/>
</dbReference>
<dbReference type="PRINTS" id="PR01590">
    <property type="entry name" value="HTHFIS"/>
</dbReference>
<evidence type="ECO:0000313" key="9">
    <source>
        <dbReference type="EMBL" id="PKK87994.1"/>
    </source>
</evidence>
<proteinExistence type="predicted"/>
<comment type="caution">
    <text evidence="9">The sequence shown here is derived from an EMBL/GenBank/DDBJ whole genome shotgun (WGS) entry which is preliminary data.</text>
</comment>
<dbReference type="SUPFAM" id="SSF46689">
    <property type="entry name" value="Homeodomain-like"/>
    <property type="match status" value="1"/>
</dbReference>
<name>A0A2N1PI40_9BACT</name>
<dbReference type="SUPFAM" id="SSF52540">
    <property type="entry name" value="P-loop containing nucleoside triphosphate hydrolases"/>
    <property type="match status" value="1"/>
</dbReference>
<evidence type="ECO:0000256" key="4">
    <source>
        <dbReference type="ARBA" id="ARBA00023125"/>
    </source>
</evidence>
<gene>
    <name evidence="9" type="ORF">CVV64_20685</name>
</gene>
<dbReference type="Gene3D" id="1.10.10.60">
    <property type="entry name" value="Homeodomain-like"/>
    <property type="match status" value="1"/>
</dbReference>
<dbReference type="Pfam" id="PF02954">
    <property type="entry name" value="HTH_8"/>
    <property type="match status" value="1"/>
</dbReference>
<evidence type="ECO:0000256" key="6">
    <source>
        <dbReference type="PROSITE-ProRule" id="PRU00169"/>
    </source>
</evidence>
<dbReference type="FunFam" id="3.40.50.300:FF:000006">
    <property type="entry name" value="DNA-binding transcriptional regulator NtrC"/>
    <property type="match status" value="1"/>
</dbReference>
<evidence type="ECO:0000256" key="1">
    <source>
        <dbReference type="ARBA" id="ARBA00022741"/>
    </source>
</evidence>
<dbReference type="Pfam" id="PF25601">
    <property type="entry name" value="AAA_lid_14"/>
    <property type="match status" value="1"/>
</dbReference>
<dbReference type="InterPro" id="IPR027417">
    <property type="entry name" value="P-loop_NTPase"/>
</dbReference>
<dbReference type="InterPro" id="IPR001789">
    <property type="entry name" value="Sig_transdc_resp-reg_receiver"/>
</dbReference>
<dbReference type="InterPro" id="IPR025662">
    <property type="entry name" value="Sigma_54_int_dom_ATP-bd_1"/>
</dbReference>
<dbReference type="InterPro" id="IPR002197">
    <property type="entry name" value="HTH_Fis"/>
</dbReference>
<dbReference type="PROSITE" id="PS50045">
    <property type="entry name" value="SIGMA54_INTERACT_4"/>
    <property type="match status" value="1"/>
</dbReference>
<dbReference type="Proteomes" id="UP000233256">
    <property type="component" value="Unassembled WGS sequence"/>
</dbReference>
<organism evidence="9 10">
    <name type="scientific">Candidatus Wallbacteria bacterium HGW-Wallbacteria-1</name>
    <dbReference type="NCBI Taxonomy" id="2013854"/>
    <lineage>
        <taxon>Bacteria</taxon>
        <taxon>Candidatus Walliibacteriota</taxon>
    </lineage>
</organism>
<dbReference type="PROSITE" id="PS00676">
    <property type="entry name" value="SIGMA54_INTERACT_2"/>
    <property type="match status" value="1"/>
</dbReference>
<dbReference type="PROSITE" id="PS00675">
    <property type="entry name" value="SIGMA54_INTERACT_1"/>
    <property type="match status" value="1"/>
</dbReference>
<dbReference type="AlphaFoldDB" id="A0A2N1PI40"/>
<dbReference type="SUPFAM" id="SSF52172">
    <property type="entry name" value="CheY-like"/>
    <property type="match status" value="1"/>
</dbReference>
<evidence type="ECO:0000313" key="10">
    <source>
        <dbReference type="Proteomes" id="UP000233256"/>
    </source>
</evidence>
<evidence type="ECO:0000256" key="2">
    <source>
        <dbReference type="ARBA" id="ARBA00022840"/>
    </source>
</evidence>
<dbReference type="Pfam" id="PF00158">
    <property type="entry name" value="Sigma54_activat"/>
    <property type="match status" value="1"/>
</dbReference>
<dbReference type="InterPro" id="IPR025943">
    <property type="entry name" value="Sigma_54_int_dom_ATP-bd_2"/>
</dbReference>
<feature type="modified residue" description="4-aspartylphosphate" evidence="6">
    <location>
        <position position="54"/>
    </location>
</feature>
<dbReference type="GO" id="GO:0000160">
    <property type="term" value="P:phosphorelay signal transduction system"/>
    <property type="evidence" value="ECO:0007669"/>
    <property type="project" value="InterPro"/>
</dbReference>
<dbReference type="EMBL" id="PGXC01000076">
    <property type="protein sequence ID" value="PKK87994.1"/>
    <property type="molecule type" value="Genomic_DNA"/>
</dbReference>
<dbReference type="Pfam" id="PF00072">
    <property type="entry name" value="Response_reg"/>
    <property type="match status" value="1"/>
</dbReference>
<dbReference type="Gene3D" id="1.10.8.60">
    <property type="match status" value="1"/>
</dbReference>
<dbReference type="PROSITE" id="PS00688">
    <property type="entry name" value="SIGMA54_INTERACT_3"/>
    <property type="match status" value="1"/>
</dbReference>
<keyword evidence="1" id="KW-0547">Nucleotide-binding</keyword>
<dbReference type="Gene3D" id="3.40.50.300">
    <property type="entry name" value="P-loop containing nucleotide triphosphate hydrolases"/>
    <property type="match status" value="1"/>
</dbReference>
<accession>A0A2N1PI40</accession>
<dbReference type="InterPro" id="IPR003593">
    <property type="entry name" value="AAA+_ATPase"/>
</dbReference>
<dbReference type="InterPro" id="IPR058031">
    <property type="entry name" value="AAA_lid_NorR"/>
</dbReference>
<feature type="domain" description="Response regulatory" evidence="8">
    <location>
        <begin position="5"/>
        <end position="119"/>
    </location>
</feature>
<evidence type="ECO:0000256" key="5">
    <source>
        <dbReference type="ARBA" id="ARBA00023163"/>
    </source>
</evidence>
<reference evidence="9 10" key="1">
    <citation type="journal article" date="2017" name="ISME J.">
        <title>Potential for microbial H2 and metal transformations associated with novel bacteria and archaea in deep terrestrial subsurface sediments.</title>
        <authorList>
            <person name="Hernsdorf A.W."/>
            <person name="Amano Y."/>
            <person name="Miyakawa K."/>
            <person name="Ise K."/>
            <person name="Suzuki Y."/>
            <person name="Anantharaman K."/>
            <person name="Probst A."/>
            <person name="Burstein D."/>
            <person name="Thomas B.C."/>
            <person name="Banfield J.F."/>
        </authorList>
    </citation>
    <scope>NUCLEOTIDE SEQUENCE [LARGE SCALE GENOMIC DNA]</scope>
    <source>
        <strain evidence="9">HGW-Wallbacteria-1</strain>
    </source>
</reference>
<keyword evidence="6" id="KW-0597">Phosphoprotein</keyword>
<dbReference type="GO" id="GO:0005524">
    <property type="term" value="F:ATP binding"/>
    <property type="evidence" value="ECO:0007669"/>
    <property type="project" value="UniProtKB-KW"/>
</dbReference>
<dbReference type="PANTHER" id="PTHR32071:SF14">
    <property type="entry name" value="TRANSCRIPTIONAL REGULATORY PROTEIN RTCR"/>
    <property type="match status" value="1"/>
</dbReference>
<dbReference type="InterPro" id="IPR025944">
    <property type="entry name" value="Sigma_54_int_dom_CS"/>
</dbReference>
<dbReference type="SMART" id="SM00448">
    <property type="entry name" value="REC"/>
    <property type="match status" value="1"/>
</dbReference>
<sequence length="462" mass="51800">MRKLTILVLEDDERLLEELSEYLDSEGFQVCKAQSPSAAMAQIGNCGIDIAIIDIKLPEYDGIQFLKKLKKLKPDVEAIMMSGHGDMENVIEAMREGAFDYLRKPFSPVEMQISIERTKKFLDVNRSAKMLRTICDTLQDEIIAVGELCLIGKSQALRDMANMIEAAARHPDSPVLITGESGTGKELVARLIHLQGGRRNGRFLPVNCAAVPNQLFESEFFGHLKGSFTDAKELRKGFFRSADTGTLFLDEIGDMSYEAQTKLLRVIEDKLVKPIGSDEEVPVDVRIICATNQPIEEMMGQKKFRLDFYHRISVVEIQIPPLRERPEDIPLLVAYFLKNLGQRMGRKDLVIDGDSLKEVSAYPFPGNVRELKNMVEKALIIGTNPIVLTPPRKTEHRTVGTNRNPVLPSPLQPDELDLEALERTAILKALEFSDSNMTKAAGLLGLSRQALDRRLLKFGLRP</sequence>
<dbReference type="PANTHER" id="PTHR32071">
    <property type="entry name" value="TRANSCRIPTIONAL REGULATORY PROTEIN"/>
    <property type="match status" value="1"/>
</dbReference>
<dbReference type="GO" id="GO:0043565">
    <property type="term" value="F:sequence-specific DNA binding"/>
    <property type="evidence" value="ECO:0007669"/>
    <property type="project" value="InterPro"/>
</dbReference>
<keyword evidence="3" id="KW-0805">Transcription regulation</keyword>
<dbReference type="CDD" id="cd00009">
    <property type="entry name" value="AAA"/>
    <property type="match status" value="1"/>
</dbReference>
<dbReference type="InterPro" id="IPR009057">
    <property type="entry name" value="Homeodomain-like_sf"/>
</dbReference>
<evidence type="ECO:0000259" key="7">
    <source>
        <dbReference type="PROSITE" id="PS50045"/>
    </source>
</evidence>
<keyword evidence="5" id="KW-0804">Transcription</keyword>
<dbReference type="PROSITE" id="PS50110">
    <property type="entry name" value="RESPONSE_REGULATORY"/>
    <property type="match status" value="1"/>
</dbReference>
<keyword evidence="4 9" id="KW-0238">DNA-binding</keyword>